<comment type="caution">
    <text evidence="1">The sequence shown here is derived from an EMBL/GenBank/DDBJ whole genome shotgun (WGS) entry which is preliminary data.</text>
</comment>
<accession>A0ACB9KC11</accession>
<sequence>MADALCFSSPSSSSSYNFKNKTNFQLITSILLHDLSLLCSVIISYPLYFSYFVFFSRHFIKLISFISPLFIAAVFLSLLLTTTTAFCPNLPQLKLGILQTVIHKLKSNLYEVNGDEEVRNFEDFEIYKIVFDGTFTIAICNEGDEEMRLTKKILEHSVNGGWRNDVRTSYSDLDEIEKISENSVHGGRRNDASISDSDTDKSGMKTNPENSVHGNRRNHASIIDSYINNLGIETNPENSVHCGRRNDDSISGSDNDKLGVEKPTENSVHGGRRNDDSDTDKLGLKTNPENSVHGYRRNDASLSDSDTDKLVVEKTPENSVHGGRRLTDITVTDSYVDELNKEKGFEKLLEELDRFEDFTTAIETYADSGKAGPVRSVCSVPAGVNSSVDDIYSQNSVRSSSWRSNCLSIVNSHGSMREEKEWRRTLACKLFEERHNSGGGEEGMDSLWEAYENDNTKNRKEIMMNEKNNNYGGIESFIDEDSDDEDEDEEEMSNGHLCCSQALKLSTRKMNLGMGNSNFVKISKALKGFGWLHHVKNKHGKRS</sequence>
<reference evidence="2" key="1">
    <citation type="journal article" date="2022" name="Mol. Ecol. Resour.">
        <title>The genomes of chicory, endive, great burdock and yacon provide insights into Asteraceae palaeo-polyploidization history and plant inulin production.</title>
        <authorList>
            <person name="Fan W."/>
            <person name="Wang S."/>
            <person name="Wang H."/>
            <person name="Wang A."/>
            <person name="Jiang F."/>
            <person name="Liu H."/>
            <person name="Zhao H."/>
            <person name="Xu D."/>
            <person name="Zhang Y."/>
        </authorList>
    </citation>
    <scope>NUCLEOTIDE SEQUENCE [LARGE SCALE GENOMIC DNA]</scope>
    <source>
        <strain evidence="2">cv. Yunnan</strain>
    </source>
</reference>
<name>A0ACB9KC11_9ASTR</name>
<dbReference type="EMBL" id="CM042018">
    <property type="protein sequence ID" value="KAI3829846.1"/>
    <property type="molecule type" value="Genomic_DNA"/>
</dbReference>
<reference evidence="1 2" key="2">
    <citation type="journal article" date="2022" name="Mol. Ecol. Resour.">
        <title>The genomes of chicory, endive, great burdock and yacon provide insights into Asteraceae paleo-polyploidization history and plant inulin production.</title>
        <authorList>
            <person name="Fan W."/>
            <person name="Wang S."/>
            <person name="Wang H."/>
            <person name="Wang A."/>
            <person name="Jiang F."/>
            <person name="Liu H."/>
            <person name="Zhao H."/>
            <person name="Xu D."/>
            <person name="Zhang Y."/>
        </authorList>
    </citation>
    <scope>NUCLEOTIDE SEQUENCE [LARGE SCALE GENOMIC DNA]</scope>
    <source>
        <strain evidence="2">cv. Yunnan</strain>
        <tissue evidence="1">Leaves</tissue>
    </source>
</reference>
<dbReference type="Proteomes" id="UP001056120">
    <property type="component" value="Linkage Group LG01"/>
</dbReference>
<protein>
    <submittedName>
        <fullName evidence="1">Uncharacterized protein</fullName>
    </submittedName>
</protein>
<keyword evidence="2" id="KW-1185">Reference proteome</keyword>
<evidence type="ECO:0000313" key="1">
    <source>
        <dbReference type="EMBL" id="KAI3829846.1"/>
    </source>
</evidence>
<proteinExistence type="predicted"/>
<organism evidence="1 2">
    <name type="scientific">Smallanthus sonchifolius</name>
    <dbReference type="NCBI Taxonomy" id="185202"/>
    <lineage>
        <taxon>Eukaryota</taxon>
        <taxon>Viridiplantae</taxon>
        <taxon>Streptophyta</taxon>
        <taxon>Embryophyta</taxon>
        <taxon>Tracheophyta</taxon>
        <taxon>Spermatophyta</taxon>
        <taxon>Magnoliopsida</taxon>
        <taxon>eudicotyledons</taxon>
        <taxon>Gunneridae</taxon>
        <taxon>Pentapetalae</taxon>
        <taxon>asterids</taxon>
        <taxon>campanulids</taxon>
        <taxon>Asterales</taxon>
        <taxon>Asteraceae</taxon>
        <taxon>Asteroideae</taxon>
        <taxon>Heliantheae alliance</taxon>
        <taxon>Millerieae</taxon>
        <taxon>Smallanthus</taxon>
    </lineage>
</organism>
<evidence type="ECO:0000313" key="2">
    <source>
        <dbReference type="Proteomes" id="UP001056120"/>
    </source>
</evidence>
<gene>
    <name evidence="1" type="ORF">L1987_03975</name>
</gene>